<organism evidence="17 18">
    <name type="scientific">Truepera radiovictrix (strain DSM 17093 / CIP 108686 / LMG 22925 / RQ-24)</name>
    <dbReference type="NCBI Taxonomy" id="649638"/>
    <lineage>
        <taxon>Bacteria</taxon>
        <taxon>Thermotogati</taxon>
        <taxon>Deinococcota</taxon>
        <taxon>Deinococci</taxon>
        <taxon>Trueperales</taxon>
        <taxon>Trueperaceae</taxon>
        <taxon>Truepera</taxon>
    </lineage>
</organism>
<name>D7CX50_TRURR</name>
<dbReference type="SUPFAM" id="SSF53271">
    <property type="entry name" value="PRTase-like"/>
    <property type="match status" value="1"/>
</dbReference>
<dbReference type="Proteomes" id="UP000000379">
    <property type="component" value="Chromosome"/>
</dbReference>
<comment type="catalytic activity">
    <reaction evidence="14">
        <text>IMP + diphosphate = hypoxanthine + 5-phospho-alpha-D-ribose 1-diphosphate</text>
        <dbReference type="Rhea" id="RHEA:17973"/>
        <dbReference type="ChEBI" id="CHEBI:17368"/>
        <dbReference type="ChEBI" id="CHEBI:33019"/>
        <dbReference type="ChEBI" id="CHEBI:58017"/>
        <dbReference type="ChEBI" id="CHEBI:58053"/>
        <dbReference type="EC" id="2.4.2.8"/>
    </reaction>
    <physiologicalReaction direction="right-to-left" evidence="14">
        <dbReference type="Rhea" id="RHEA:17975"/>
    </physiologicalReaction>
</comment>
<dbReference type="EMBL" id="CP002049">
    <property type="protein sequence ID" value="ADI14558.1"/>
    <property type="molecule type" value="Genomic_DNA"/>
</dbReference>
<keyword evidence="12 15" id="KW-0460">Magnesium</keyword>
<reference evidence="18" key="1">
    <citation type="submission" date="2010-05" db="EMBL/GenBank/DDBJ databases">
        <title>The complete genome of Truepera radiovictris DSM 17093.</title>
        <authorList>
            <consortium name="US DOE Joint Genome Institute (JGI-PGF)"/>
            <person name="Lucas S."/>
            <person name="Copeland A."/>
            <person name="Lapidus A."/>
            <person name="Glavina del Rio T."/>
            <person name="Dalin E."/>
            <person name="Tice H."/>
            <person name="Bruce D."/>
            <person name="Goodwin L."/>
            <person name="Pitluck S."/>
            <person name="Kyrpides N."/>
            <person name="Mavromatis K."/>
            <person name="Ovchinnikova G."/>
            <person name="Munk A.C."/>
            <person name="Detter J.C."/>
            <person name="Han C."/>
            <person name="Tapia R."/>
            <person name="Land M."/>
            <person name="Hauser L."/>
            <person name="Markowitz V."/>
            <person name="Cheng J.-F."/>
            <person name="Hugenholtz P."/>
            <person name="Woyke T."/>
            <person name="Wu D."/>
            <person name="Tindall B."/>
            <person name="Pomrenke H.G."/>
            <person name="Brambilla E."/>
            <person name="Klenk H.-P."/>
            <person name="Eisen J.A."/>
        </authorList>
    </citation>
    <scope>NUCLEOTIDE SEQUENCE [LARGE SCALE GENOMIC DNA]</scope>
    <source>
        <strain evidence="18">DSM 17093 / CIP 108686 / LMG 22925 / RQ-24</strain>
    </source>
</reference>
<feature type="domain" description="Phosphoribosyltransferase" evidence="16">
    <location>
        <begin position="27"/>
        <end position="175"/>
    </location>
</feature>
<dbReference type="STRING" id="649638.Trad_1436"/>
<evidence type="ECO:0000259" key="16">
    <source>
        <dbReference type="Pfam" id="PF00156"/>
    </source>
</evidence>
<proteinExistence type="inferred from homology"/>
<keyword evidence="11 15" id="KW-0547">Nucleotide-binding</keyword>
<comment type="cofactor">
    <cofactor evidence="1 15">
        <name>Mg(2+)</name>
        <dbReference type="ChEBI" id="CHEBI:18420"/>
    </cofactor>
</comment>
<evidence type="ECO:0000256" key="2">
    <source>
        <dbReference type="ARBA" id="ARBA00004496"/>
    </source>
</evidence>
<dbReference type="FunFam" id="3.40.50.2020:FF:000006">
    <property type="entry name" value="Hypoxanthine phosphoribosyltransferase"/>
    <property type="match status" value="1"/>
</dbReference>
<evidence type="ECO:0000256" key="12">
    <source>
        <dbReference type="ARBA" id="ARBA00022842"/>
    </source>
</evidence>
<keyword evidence="6 15" id="KW-0963">Cytoplasm</keyword>
<dbReference type="GO" id="GO:0052657">
    <property type="term" value="F:guanine phosphoribosyltransferase activity"/>
    <property type="evidence" value="ECO:0007669"/>
    <property type="project" value="UniProtKB-ARBA"/>
</dbReference>
<evidence type="ECO:0000256" key="3">
    <source>
        <dbReference type="ARBA" id="ARBA00004669"/>
    </source>
</evidence>
<dbReference type="GO" id="GO:0032263">
    <property type="term" value="P:GMP salvage"/>
    <property type="evidence" value="ECO:0007669"/>
    <property type="project" value="TreeGrafter"/>
</dbReference>
<dbReference type="InterPro" id="IPR000836">
    <property type="entry name" value="PRTase_dom"/>
</dbReference>
<evidence type="ECO:0000256" key="6">
    <source>
        <dbReference type="ARBA" id="ARBA00022490"/>
    </source>
</evidence>
<evidence type="ECO:0000313" key="18">
    <source>
        <dbReference type="Proteomes" id="UP000000379"/>
    </source>
</evidence>
<dbReference type="GO" id="GO:0000287">
    <property type="term" value="F:magnesium ion binding"/>
    <property type="evidence" value="ECO:0007669"/>
    <property type="project" value="TreeGrafter"/>
</dbReference>
<dbReference type="GO" id="GO:0000166">
    <property type="term" value="F:nucleotide binding"/>
    <property type="evidence" value="ECO:0007669"/>
    <property type="project" value="UniProtKB-KW"/>
</dbReference>
<dbReference type="Gene3D" id="3.40.50.2020">
    <property type="match status" value="1"/>
</dbReference>
<dbReference type="InterPro" id="IPR005904">
    <property type="entry name" value="Hxn_phspho_trans"/>
</dbReference>
<dbReference type="NCBIfam" id="TIGR01203">
    <property type="entry name" value="HGPRTase"/>
    <property type="match status" value="1"/>
</dbReference>
<dbReference type="EC" id="2.4.2.8" evidence="5 15"/>
<dbReference type="GO" id="GO:0006178">
    <property type="term" value="P:guanine salvage"/>
    <property type="evidence" value="ECO:0007669"/>
    <property type="project" value="TreeGrafter"/>
</dbReference>
<dbReference type="InterPro" id="IPR050408">
    <property type="entry name" value="HGPRT"/>
</dbReference>
<keyword evidence="18" id="KW-1185">Reference proteome</keyword>
<dbReference type="GO" id="GO:0032264">
    <property type="term" value="P:IMP salvage"/>
    <property type="evidence" value="ECO:0007669"/>
    <property type="project" value="UniProtKB-UniPathway"/>
</dbReference>
<evidence type="ECO:0000256" key="11">
    <source>
        <dbReference type="ARBA" id="ARBA00022741"/>
    </source>
</evidence>
<dbReference type="CDD" id="cd06223">
    <property type="entry name" value="PRTases_typeI"/>
    <property type="match status" value="1"/>
</dbReference>
<dbReference type="GO" id="GO:0004422">
    <property type="term" value="F:hypoxanthine phosphoribosyltransferase activity"/>
    <property type="evidence" value="ECO:0007669"/>
    <property type="project" value="InterPro"/>
</dbReference>
<evidence type="ECO:0000256" key="7">
    <source>
        <dbReference type="ARBA" id="ARBA00022676"/>
    </source>
</evidence>
<evidence type="ECO:0000256" key="14">
    <source>
        <dbReference type="ARBA" id="ARBA00049402"/>
    </source>
</evidence>
<evidence type="ECO:0000256" key="4">
    <source>
        <dbReference type="ARBA" id="ARBA00008391"/>
    </source>
</evidence>
<reference evidence="17 18" key="2">
    <citation type="journal article" date="2011" name="Stand. Genomic Sci.">
        <title>Complete genome sequence of Truepera radiovictrix type strain (RQ-24).</title>
        <authorList>
            <person name="Ivanova N."/>
            <person name="Rohde C."/>
            <person name="Munk C."/>
            <person name="Nolan M."/>
            <person name="Lucas S."/>
            <person name="Del Rio T.G."/>
            <person name="Tice H."/>
            <person name="Deshpande S."/>
            <person name="Cheng J.F."/>
            <person name="Tapia R."/>
            <person name="Han C."/>
            <person name="Goodwin L."/>
            <person name="Pitluck S."/>
            <person name="Liolios K."/>
            <person name="Mavromatis K."/>
            <person name="Mikhailova N."/>
            <person name="Pati A."/>
            <person name="Chen A."/>
            <person name="Palaniappan K."/>
            <person name="Land M."/>
            <person name="Hauser L."/>
            <person name="Chang Y.J."/>
            <person name="Jeffries C.D."/>
            <person name="Brambilla E."/>
            <person name="Rohde M."/>
            <person name="Goker M."/>
            <person name="Tindall B.J."/>
            <person name="Woyke T."/>
            <person name="Bristow J."/>
            <person name="Eisen J.A."/>
            <person name="Markowitz V."/>
            <person name="Hugenholtz P."/>
            <person name="Kyrpides N.C."/>
            <person name="Klenk H.P."/>
            <person name="Lapidus A."/>
        </authorList>
    </citation>
    <scope>NUCLEOTIDE SEQUENCE [LARGE SCALE GENOMIC DNA]</scope>
    <source>
        <strain evidence="18">DSM 17093 / CIP 108686 / LMG 22925 / RQ-24</strain>
    </source>
</reference>
<evidence type="ECO:0000256" key="1">
    <source>
        <dbReference type="ARBA" id="ARBA00001946"/>
    </source>
</evidence>
<protein>
    <recommendedName>
        <fullName evidence="5 15">Hypoxanthine phosphoribosyltransferase</fullName>
        <ecNumber evidence="5 15">2.4.2.8</ecNumber>
    </recommendedName>
</protein>
<gene>
    <name evidence="17" type="ordered locus">Trad_1436</name>
</gene>
<comment type="subcellular location">
    <subcellularLocation>
        <location evidence="2 15">Cytoplasm</location>
    </subcellularLocation>
</comment>
<evidence type="ECO:0000256" key="15">
    <source>
        <dbReference type="RuleBase" id="RU364099"/>
    </source>
</evidence>
<evidence type="ECO:0000256" key="10">
    <source>
        <dbReference type="ARBA" id="ARBA00022726"/>
    </source>
</evidence>
<dbReference type="GO" id="GO:0006166">
    <property type="term" value="P:purine ribonucleoside salvage"/>
    <property type="evidence" value="ECO:0007669"/>
    <property type="project" value="UniProtKB-KW"/>
</dbReference>
<comment type="similarity">
    <text evidence="4 15">Belongs to the purine/pyrimidine phosphoribosyltransferase family.</text>
</comment>
<dbReference type="PANTHER" id="PTHR43340">
    <property type="entry name" value="HYPOXANTHINE-GUANINE PHOSPHORIBOSYLTRANSFERASE"/>
    <property type="match status" value="1"/>
</dbReference>
<keyword evidence="9 15" id="KW-0479">Metal-binding</keyword>
<dbReference type="PANTHER" id="PTHR43340:SF1">
    <property type="entry name" value="HYPOXANTHINE PHOSPHORIBOSYLTRANSFERASE"/>
    <property type="match status" value="1"/>
</dbReference>
<keyword evidence="10 15" id="KW-0660">Purine salvage</keyword>
<keyword evidence="8 15" id="KW-0808">Transferase</keyword>
<dbReference type="GO" id="GO:0005829">
    <property type="term" value="C:cytosol"/>
    <property type="evidence" value="ECO:0007669"/>
    <property type="project" value="TreeGrafter"/>
</dbReference>
<evidence type="ECO:0000256" key="5">
    <source>
        <dbReference type="ARBA" id="ARBA00011895"/>
    </source>
</evidence>
<evidence type="ECO:0000313" key="17">
    <source>
        <dbReference type="EMBL" id="ADI14558.1"/>
    </source>
</evidence>
<evidence type="ECO:0000256" key="13">
    <source>
        <dbReference type="ARBA" id="ARBA00048811"/>
    </source>
</evidence>
<evidence type="ECO:0000256" key="9">
    <source>
        <dbReference type="ARBA" id="ARBA00022723"/>
    </source>
</evidence>
<evidence type="ECO:0000256" key="8">
    <source>
        <dbReference type="ARBA" id="ARBA00022679"/>
    </source>
</evidence>
<dbReference type="HOGENOM" id="CLU_073615_0_0_0"/>
<dbReference type="Pfam" id="PF00156">
    <property type="entry name" value="Pribosyltran"/>
    <property type="match status" value="1"/>
</dbReference>
<dbReference type="GO" id="GO:0046100">
    <property type="term" value="P:hypoxanthine metabolic process"/>
    <property type="evidence" value="ECO:0007669"/>
    <property type="project" value="TreeGrafter"/>
</dbReference>
<keyword evidence="7 15" id="KW-0328">Glycosyltransferase</keyword>
<dbReference type="eggNOG" id="COG0634">
    <property type="taxonomic scope" value="Bacteria"/>
</dbReference>
<dbReference type="AlphaFoldDB" id="D7CX50"/>
<dbReference type="InterPro" id="IPR029057">
    <property type="entry name" value="PRTase-like"/>
</dbReference>
<accession>D7CX50</accession>
<dbReference type="KEGG" id="tra:Trad_1436"/>
<sequence>MPTSDPHNPPTIFRPGAGSVQLSRAEIAARVAELGAQITADYRPKDAAGEPLHLICVLNGAFIFMADLVRAIDLPLTTDFMAVSSYGSRTATSGEVRLTKDLDQSLKNKHVILVEDIVDTGLTMQYLLGYLQGRRPLSVKVAALLSKPSRRLVEVPVDYVGFSIEDAFVYGYGLDVAHRYRNLPFVTSQVTEEG</sequence>
<comment type="pathway">
    <text evidence="3 15">Purine metabolism; IMP biosynthesis via salvage pathway; IMP from hypoxanthine: step 1/1.</text>
</comment>
<dbReference type="UniPathway" id="UPA00591">
    <property type="reaction ID" value="UER00648"/>
</dbReference>
<dbReference type="RefSeq" id="WP_013177926.1">
    <property type="nucleotide sequence ID" value="NC_014221.1"/>
</dbReference>
<comment type="catalytic activity">
    <reaction evidence="13">
        <text>GMP + diphosphate = guanine + 5-phospho-alpha-D-ribose 1-diphosphate</text>
        <dbReference type="Rhea" id="RHEA:25424"/>
        <dbReference type="ChEBI" id="CHEBI:16235"/>
        <dbReference type="ChEBI" id="CHEBI:33019"/>
        <dbReference type="ChEBI" id="CHEBI:58017"/>
        <dbReference type="ChEBI" id="CHEBI:58115"/>
        <dbReference type="EC" id="2.4.2.8"/>
    </reaction>
    <physiologicalReaction direction="right-to-left" evidence="13">
        <dbReference type="Rhea" id="RHEA:25426"/>
    </physiologicalReaction>
</comment>